<name>A0ABN2NV49_9ACTN</name>
<dbReference type="InterPro" id="IPR036426">
    <property type="entry name" value="Bulb-type_lectin_dom_sf"/>
</dbReference>
<evidence type="ECO:0000259" key="2">
    <source>
        <dbReference type="PROSITE" id="PS50927"/>
    </source>
</evidence>
<dbReference type="SUPFAM" id="SSF51110">
    <property type="entry name" value="alpha-D-mannose-specific plant lectins"/>
    <property type="match status" value="1"/>
</dbReference>
<accession>A0ABN2NV49</accession>
<dbReference type="CDD" id="cd00028">
    <property type="entry name" value="B_lectin"/>
    <property type="match status" value="1"/>
</dbReference>
<dbReference type="SMART" id="SM00108">
    <property type="entry name" value="B_lectin"/>
    <property type="match status" value="1"/>
</dbReference>
<dbReference type="Gene3D" id="2.90.10.10">
    <property type="entry name" value="Bulb-type lectin domain"/>
    <property type="match status" value="2"/>
</dbReference>
<dbReference type="InterPro" id="IPR001480">
    <property type="entry name" value="Bulb-type_lectin_dom"/>
</dbReference>
<keyword evidence="4" id="KW-1185">Reference proteome</keyword>
<proteinExistence type="predicted"/>
<feature type="chain" id="PRO_5045744866" description="Bulb-type lectin domain-containing protein" evidence="1">
    <location>
        <begin position="24"/>
        <end position="159"/>
    </location>
</feature>
<dbReference type="RefSeq" id="WP_344259469.1">
    <property type="nucleotide sequence ID" value="NZ_BAAAMJ010000010.1"/>
</dbReference>
<gene>
    <name evidence="3" type="ORF">GCM10009716_12170</name>
</gene>
<sequence>MVKIHRFAAIAVASAALTFGSLAGGTAQAAGHVSATAHGTPAMPAAVMADTIIRPSAQLCRNQAWTSGNGRAILRMQQDGNFVLYKDGRPVWQAPNAWSRGNCAVFQTDGNFVVYDGAGSPVWASGTWRRGAYLAIQDDGNVVIYNSSGAPVWATNTGD</sequence>
<reference evidence="3 4" key="1">
    <citation type="journal article" date="2019" name="Int. J. Syst. Evol. Microbiol.">
        <title>The Global Catalogue of Microorganisms (GCM) 10K type strain sequencing project: providing services to taxonomists for standard genome sequencing and annotation.</title>
        <authorList>
            <consortium name="The Broad Institute Genomics Platform"/>
            <consortium name="The Broad Institute Genome Sequencing Center for Infectious Disease"/>
            <person name="Wu L."/>
            <person name="Ma J."/>
        </authorList>
    </citation>
    <scope>NUCLEOTIDE SEQUENCE [LARGE SCALE GENOMIC DNA]</scope>
    <source>
        <strain evidence="3 4">JCM 13581</strain>
    </source>
</reference>
<keyword evidence="1" id="KW-0732">Signal</keyword>
<feature type="signal peptide" evidence="1">
    <location>
        <begin position="1"/>
        <end position="23"/>
    </location>
</feature>
<organism evidence="3 4">
    <name type="scientific">Streptomyces sodiiphilus</name>
    <dbReference type="NCBI Taxonomy" id="226217"/>
    <lineage>
        <taxon>Bacteria</taxon>
        <taxon>Bacillati</taxon>
        <taxon>Actinomycetota</taxon>
        <taxon>Actinomycetes</taxon>
        <taxon>Kitasatosporales</taxon>
        <taxon>Streptomycetaceae</taxon>
        <taxon>Streptomyces</taxon>
    </lineage>
</organism>
<dbReference type="Proteomes" id="UP001501303">
    <property type="component" value="Unassembled WGS sequence"/>
</dbReference>
<dbReference type="EMBL" id="BAAAMJ010000010">
    <property type="protein sequence ID" value="GAA1903787.1"/>
    <property type="molecule type" value="Genomic_DNA"/>
</dbReference>
<comment type="caution">
    <text evidence="3">The sequence shown here is derived from an EMBL/GenBank/DDBJ whole genome shotgun (WGS) entry which is preliminary data.</text>
</comment>
<evidence type="ECO:0000313" key="3">
    <source>
        <dbReference type="EMBL" id="GAA1903787.1"/>
    </source>
</evidence>
<feature type="domain" description="Bulb-type lectin" evidence="2">
    <location>
        <begin position="50"/>
        <end position="157"/>
    </location>
</feature>
<protein>
    <recommendedName>
        <fullName evidence="2">Bulb-type lectin domain-containing protein</fullName>
    </recommendedName>
</protein>
<dbReference type="PROSITE" id="PS50927">
    <property type="entry name" value="BULB_LECTIN"/>
    <property type="match status" value="1"/>
</dbReference>
<evidence type="ECO:0000313" key="4">
    <source>
        <dbReference type="Proteomes" id="UP001501303"/>
    </source>
</evidence>
<evidence type="ECO:0000256" key="1">
    <source>
        <dbReference type="SAM" id="SignalP"/>
    </source>
</evidence>